<feature type="transmembrane region" description="Helical" evidence="10">
    <location>
        <begin position="6"/>
        <end position="21"/>
    </location>
</feature>
<evidence type="ECO:0000256" key="2">
    <source>
        <dbReference type="ARBA" id="ARBA00022448"/>
    </source>
</evidence>
<feature type="transmembrane region" description="Helical" evidence="10">
    <location>
        <begin position="83"/>
        <end position="105"/>
    </location>
</feature>
<reference evidence="12 13" key="1">
    <citation type="submission" date="2020-08" db="EMBL/GenBank/DDBJ databases">
        <title>Genomic Encyclopedia of Type Strains, Phase IV (KMG-IV): sequencing the most valuable type-strain genomes for metagenomic binning, comparative biology and taxonomic classification.</title>
        <authorList>
            <person name="Goeker M."/>
        </authorList>
    </citation>
    <scope>NUCLEOTIDE SEQUENCE [LARGE SCALE GENOMIC DNA]</scope>
    <source>
        <strain evidence="12 13">DSM 100044</strain>
    </source>
</reference>
<name>A0A7W9EW30_9SPHN</name>
<dbReference type="InterPro" id="IPR018422">
    <property type="entry name" value="Cation/H_exchanger_CPA1"/>
</dbReference>
<feature type="transmembrane region" description="Helical" evidence="10">
    <location>
        <begin position="111"/>
        <end position="133"/>
    </location>
</feature>
<keyword evidence="4 10" id="KW-0812">Transmembrane</keyword>
<keyword evidence="9 10" id="KW-0739">Sodium transport</keyword>
<evidence type="ECO:0000256" key="4">
    <source>
        <dbReference type="ARBA" id="ARBA00022692"/>
    </source>
</evidence>
<feature type="transmembrane region" description="Helical" evidence="10">
    <location>
        <begin position="159"/>
        <end position="176"/>
    </location>
</feature>
<dbReference type="InterPro" id="IPR004705">
    <property type="entry name" value="Cation/H_exchanger_CPA1_bac"/>
</dbReference>
<evidence type="ECO:0000256" key="7">
    <source>
        <dbReference type="ARBA" id="ARBA00023065"/>
    </source>
</evidence>
<accession>A0A7W9EW30</accession>
<evidence type="ECO:0000256" key="6">
    <source>
        <dbReference type="ARBA" id="ARBA00023053"/>
    </source>
</evidence>
<dbReference type="InterPro" id="IPR006153">
    <property type="entry name" value="Cation/H_exchanger_TM"/>
</dbReference>
<dbReference type="PANTHER" id="PTHR10110">
    <property type="entry name" value="SODIUM/HYDROGEN EXCHANGER"/>
    <property type="match status" value="1"/>
</dbReference>
<evidence type="ECO:0000313" key="12">
    <source>
        <dbReference type="EMBL" id="MBB5716855.1"/>
    </source>
</evidence>
<gene>
    <name evidence="12" type="ORF">FHS94_003727</name>
</gene>
<proteinExistence type="inferred from homology"/>
<dbReference type="GO" id="GO:0051453">
    <property type="term" value="P:regulation of intracellular pH"/>
    <property type="evidence" value="ECO:0007669"/>
    <property type="project" value="TreeGrafter"/>
</dbReference>
<organism evidence="12 13">
    <name type="scientific">Sphingomonas aerophila</name>
    <dbReference type="NCBI Taxonomy" id="1344948"/>
    <lineage>
        <taxon>Bacteria</taxon>
        <taxon>Pseudomonadati</taxon>
        <taxon>Pseudomonadota</taxon>
        <taxon>Alphaproteobacteria</taxon>
        <taxon>Sphingomonadales</taxon>
        <taxon>Sphingomonadaceae</taxon>
        <taxon>Sphingomonas</taxon>
    </lineage>
</organism>
<keyword evidence="5 10" id="KW-1133">Transmembrane helix</keyword>
<dbReference type="Gene3D" id="6.10.140.1330">
    <property type="match status" value="1"/>
</dbReference>
<evidence type="ECO:0000313" key="13">
    <source>
        <dbReference type="Proteomes" id="UP000546200"/>
    </source>
</evidence>
<keyword evidence="13" id="KW-1185">Reference proteome</keyword>
<dbReference type="Pfam" id="PF00999">
    <property type="entry name" value="Na_H_Exchanger"/>
    <property type="match status" value="1"/>
</dbReference>
<keyword evidence="6 10" id="KW-0915">Sodium</keyword>
<comment type="subcellular location">
    <subcellularLocation>
        <location evidence="10">Cell inner membrane</location>
        <topology evidence="10">Multi-pass membrane protein</topology>
    </subcellularLocation>
    <subcellularLocation>
        <location evidence="1">Cell membrane</location>
        <topology evidence="1">Multi-pass membrane protein</topology>
    </subcellularLocation>
</comment>
<dbReference type="PANTHER" id="PTHR10110:SF86">
    <property type="entry name" value="SODIUM_HYDROGEN EXCHANGER 7"/>
    <property type="match status" value="1"/>
</dbReference>
<comment type="caution">
    <text evidence="12">The sequence shown here is derived from an EMBL/GenBank/DDBJ whole genome shotgun (WGS) entry which is preliminary data.</text>
</comment>
<dbReference type="NCBIfam" id="TIGR00831">
    <property type="entry name" value="a_cpa1"/>
    <property type="match status" value="1"/>
</dbReference>
<keyword evidence="7 10" id="KW-0406">Ion transport</keyword>
<dbReference type="RefSeq" id="WP_184060490.1">
    <property type="nucleotide sequence ID" value="NZ_JACIJK010000016.1"/>
</dbReference>
<keyword evidence="3" id="KW-1003">Cell membrane</keyword>
<dbReference type="AlphaFoldDB" id="A0A7W9EW30"/>
<comment type="similarity">
    <text evidence="10">Belongs to the monovalent cation:proton antiporter 1 (CPA1) transporter (TC 2.A.36) family.</text>
</comment>
<evidence type="ECO:0000256" key="1">
    <source>
        <dbReference type="ARBA" id="ARBA00004651"/>
    </source>
</evidence>
<keyword evidence="10" id="KW-0997">Cell inner membrane</keyword>
<comment type="caution">
    <text evidence="10">Lacks conserved residue(s) required for the propagation of feature annotation.</text>
</comment>
<protein>
    <submittedName>
        <fullName evidence="12">CPA1 family monovalent cation:H+ antiporter</fullName>
    </submittedName>
</protein>
<feature type="transmembrane region" description="Helical" evidence="10">
    <location>
        <begin position="268"/>
        <end position="288"/>
    </location>
</feature>
<dbReference type="GO" id="GO:0015386">
    <property type="term" value="F:potassium:proton antiporter activity"/>
    <property type="evidence" value="ECO:0007669"/>
    <property type="project" value="TreeGrafter"/>
</dbReference>
<comment type="function">
    <text evidence="10">Na(+)/H(+) antiporter that extrudes sodium in exchange for external protons.</text>
</comment>
<dbReference type="EMBL" id="JACIJK010000016">
    <property type="protein sequence ID" value="MBB5716855.1"/>
    <property type="molecule type" value="Genomic_DNA"/>
</dbReference>
<keyword evidence="8 10" id="KW-0472">Membrane</keyword>
<dbReference type="GO" id="GO:0015385">
    <property type="term" value="F:sodium:proton antiporter activity"/>
    <property type="evidence" value="ECO:0007669"/>
    <property type="project" value="InterPro"/>
</dbReference>
<feature type="transmembrane region" description="Helical" evidence="10">
    <location>
        <begin position="182"/>
        <end position="204"/>
    </location>
</feature>
<keyword evidence="10" id="KW-0050">Antiport</keyword>
<feature type="transmembrane region" description="Helical" evidence="10">
    <location>
        <begin position="300"/>
        <end position="324"/>
    </location>
</feature>
<sequence length="525" mass="56625">MHTFELLLALVAASVALAYLAQRLRVPLAVSLIFGGIALAFVPGVGTVELEPDLVLALFLPPLLQVSAYRTDWPAFRFNLRPILLLAVGAVFFTAAAVAVVSKLLVPGLPWWAAIALGAIVAPPDAVAAAAVLKQVKLPKRIVTVLEGESLINDASSLVLYRLAVAATLAGTFSFGEGVLQFFGAAIGGALAGWIVGRFAIWVFARIEDTLLDVTVSLLAGFLAYFLAEQVHVSGVLAAVACGLVLGRQQHAEFTAQTRLAVANIWEFVEFLLTALIFILIGLQLRSIIERLEGYDATRLALLGLAVSATLIVSRFVWVFPSILLPRVIFRSVRERDPMPPWSYPAVLSWAGMRGVVSLAAALALPAKFPGRDIIVFLAFCAIFATLVVQGTTLGWAIRRLGLAEEEDETLPEPDTAQARAELAAASLEAVQEHLDDDGSEHAEAAEELVEEYKARAERASIEGQDIDSKTEQLEAQQRLRLIAIGAAREKHKEQTDQIDADAHRALGEELDLEEQQIRRALGEA</sequence>
<feature type="transmembrane region" description="Helical" evidence="10">
    <location>
        <begin position="374"/>
        <end position="398"/>
    </location>
</feature>
<dbReference type="GO" id="GO:0005886">
    <property type="term" value="C:plasma membrane"/>
    <property type="evidence" value="ECO:0007669"/>
    <property type="project" value="UniProtKB-SubCell"/>
</dbReference>
<evidence type="ECO:0000256" key="8">
    <source>
        <dbReference type="ARBA" id="ARBA00023136"/>
    </source>
</evidence>
<feature type="domain" description="Cation/H+ exchanger transmembrane" evidence="11">
    <location>
        <begin position="13"/>
        <end position="398"/>
    </location>
</feature>
<evidence type="ECO:0000256" key="9">
    <source>
        <dbReference type="ARBA" id="ARBA00023201"/>
    </source>
</evidence>
<feature type="transmembrane region" description="Helical" evidence="10">
    <location>
        <begin position="28"/>
        <end position="48"/>
    </location>
</feature>
<dbReference type="GO" id="GO:0098719">
    <property type="term" value="P:sodium ion import across plasma membrane"/>
    <property type="evidence" value="ECO:0007669"/>
    <property type="project" value="TreeGrafter"/>
</dbReference>
<evidence type="ECO:0000259" key="11">
    <source>
        <dbReference type="Pfam" id="PF00999"/>
    </source>
</evidence>
<dbReference type="Proteomes" id="UP000546200">
    <property type="component" value="Unassembled WGS sequence"/>
</dbReference>
<evidence type="ECO:0000256" key="5">
    <source>
        <dbReference type="ARBA" id="ARBA00022989"/>
    </source>
</evidence>
<keyword evidence="2 10" id="KW-0813">Transport</keyword>
<evidence type="ECO:0000256" key="10">
    <source>
        <dbReference type="RuleBase" id="RU366002"/>
    </source>
</evidence>
<evidence type="ECO:0000256" key="3">
    <source>
        <dbReference type="ARBA" id="ARBA00022475"/>
    </source>
</evidence>